<comment type="caution">
    <text evidence="1">The sequence shown here is derived from an EMBL/GenBank/DDBJ whole genome shotgun (WGS) entry which is preliminary data.</text>
</comment>
<dbReference type="EMBL" id="CAXAQS010000347">
    <property type="protein sequence ID" value="CAK9251243.1"/>
    <property type="molecule type" value="Genomic_DNA"/>
</dbReference>
<dbReference type="Proteomes" id="UP001497444">
    <property type="component" value="Unassembled WGS sequence"/>
</dbReference>
<name>A0ABP0VA04_9BRYO</name>
<evidence type="ECO:0000313" key="1">
    <source>
        <dbReference type="EMBL" id="CAK9251243.1"/>
    </source>
</evidence>
<gene>
    <name evidence="1" type="ORF">CSSPJE1EN1_LOCUS26621</name>
</gene>
<keyword evidence="2" id="KW-1185">Reference proteome</keyword>
<accession>A0ABP0VA04</accession>
<proteinExistence type="predicted"/>
<evidence type="ECO:0000313" key="2">
    <source>
        <dbReference type="Proteomes" id="UP001497444"/>
    </source>
</evidence>
<reference evidence="1" key="1">
    <citation type="submission" date="2024-02" db="EMBL/GenBank/DDBJ databases">
        <authorList>
            <consortium name="ELIXIR-Norway"/>
            <consortium name="Elixir Norway"/>
        </authorList>
    </citation>
    <scope>NUCLEOTIDE SEQUENCE</scope>
</reference>
<sequence>MKDKAFKIWVHMGSGEFDTRVPMKDIAAEVAKSLPDNRPLMVEVIEQGGWHLTYLFDGTNDGMIVGTANDMARFGPEQEQAIEKLRNSQVEFLTAIRRPAYVPPEPATT</sequence>
<protein>
    <submittedName>
        <fullName evidence="1">Uncharacterized protein</fullName>
    </submittedName>
</protein>
<organism evidence="1 2">
    <name type="scientific">Sphagnum jensenii</name>
    <dbReference type="NCBI Taxonomy" id="128206"/>
    <lineage>
        <taxon>Eukaryota</taxon>
        <taxon>Viridiplantae</taxon>
        <taxon>Streptophyta</taxon>
        <taxon>Embryophyta</taxon>
        <taxon>Bryophyta</taxon>
        <taxon>Sphagnophytina</taxon>
        <taxon>Sphagnopsida</taxon>
        <taxon>Sphagnales</taxon>
        <taxon>Sphagnaceae</taxon>
        <taxon>Sphagnum</taxon>
    </lineage>
</organism>